<reference evidence="1 2" key="1">
    <citation type="submission" date="2024-06" db="EMBL/GenBank/DDBJ databases">
        <title>Sorghum-associated microbial communities from plants grown in Nebraska, USA.</title>
        <authorList>
            <person name="Schachtman D."/>
        </authorList>
    </citation>
    <scope>NUCLEOTIDE SEQUENCE [LARGE SCALE GENOMIC DNA]</scope>
    <source>
        <strain evidence="1 2">1073</strain>
    </source>
</reference>
<comment type="caution">
    <text evidence="1">The sequence shown here is derived from an EMBL/GenBank/DDBJ whole genome shotgun (WGS) entry which is preliminary data.</text>
</comment>
<keyword evidence="2" id="KW-1185">Reference proteome</keyword>
<protein>
    <submittedName>
        <fullName evidence="1">Uncharacterized protein</fullName>
    </submittedName>
</protein>
<dbReference type="EMBL" id="JBEPMU010000002">
    <property type="protein sequence ID" value="MET3651794.1"/>
    <property type="molecule type" value="Genomic_DNA"/>
</dbReference>
<evidence type="ECO:0000313" key="2">
    <source>
        <dbReference type="Proteomes" id="UP001549184"/>
    </source>
</evidence>
<sequence length="197" mass="21151">MMHVWLKQFVVGVVFLATLTGCSGSENAPASAATPASPVSTAPSAPAADIHLKINPKGDALVFDVGGEPRTFTLQQLFDDRATRIEDVKLMGQEITSSRTDLMLRVESHSLAQKGDALCASGREVVALIYAEDTDTGNQGSQVNVLESCKQRIRIVSQRQNPQGVLEIEQEQSNGQSSPWGIHLMLDTRHPGSSIGL</sequence>
<proteinExistence type="predicted"/>
<organism evidence="1 2">
    <name type="scientific">Dyella japonica</name>
    <dbReference type="NCBI Taxonomy" id="231455"/>
    <lineage>
        <taxon>Bacteria</taxon>
        <taxon>Pseudomonadati</taxon>
        <taxon>Pseudomonadota</taxon>
        <taxon>Gammaproteobacteria</taxon>
        <taxon>Lysobacterales</taxon>
        <taxon>Rhodanobacteraceae</taxon>
        <taxon>Dyella</taxon>
    </lineage>
</organism>
<gene>
    <name evidence="1" type="ORF">ABIC75_001516</name>
</gene>
<accession>A0ABV2JSK3</accession>
<dbReference type="RefSeq" id="WP_354013227.1">
    <property type="nucleotide sequence ID" value="NZ_JBEPMU010000002.1"/>
</dbReference>
<dbReference type="PROSITE" id="PS51257">
    <property type="entry name" value="PROKAR_LIPOPROTEIN"/>
    <property type="match status" value="1"/>
</dbReference>
<name>A0ABV2JSK3_9GAMM</name>
<evidence type="ECO:0000313" key="1">
    <source>
        <dbReference type="EMBL" id="MET3651794.1"/>
    </source>
</evidence>
<dbReference type="Proteomes" id="UP001549184">
    <property type="component" value="Unassembled WGS sequence"/>
</dbReference>